<dbReference type="OMA" id="FLEECAC"/>
<dbReference type="AlphaFoldDB" id="A0A087UML8"/>
<dbReference type="GO" id="GO:0008080">
    <property type="term" value="F:N-acetyltransferase activity"/>
    <property type="evidence" value="ECO:0007669"/>
    <property type="project" value="InterPro"/>
</dbReference>
<dbReference type="PROSITE" id="PS51186">
    <property type="entry name" value="GNAT"/>
    <property type="match status" value="1"/>
</dbReference>
<name>A0A087UML8_STEMI</name>
<sequence length="108" mass="12421">MKSGDYYVVLLHDHSEFLEECACLINKQWKRSLSARIQSLEKSYKDLPNSLLLIENINGTKKVIGHSRLSRVLEDPSGCWIGSVVIDVEKRNKGYGKYLMQKSEEYAK</sequence>
<dbReference type="Proteomes" id="UP000054359">
    <property type="component" value="Unassembled WGS sequence"/>
</dbReference>
<organism evidence="2 3">
    <name type="scientific">Stegodyphus mimosarum</name>
    <name type="common">African social velvet spider</name>
    <dbReference type="NCBI Taxonomy" id="407821"/>
    <lineage>
        <taxon>Eukaryota</taxon>
        <taxon>Metazoa</taxon>
        <taxon>Ecdysozoa</taxon>
        <taxon>Arthropoda</taxon>
        <taxon>Chelicerata</taxon>
        <taxon>Arachnida</taxon>
        <taxon>Araneae</taxon>
        <taxon>Araneomorphae</taxon>
        <taxon>Entelegynae</taxon>
        <taxon>Eresoidea</taxon>
        <taxon>Eresidae</taxon>
        <taxon>Stegodyphus</taxon>
    </lineage>
</organism>
<dbReference type="Gene3D" id="3.40.630.30">
    <property type="match status" value="1"/>
</dbReference>
<dbReference type="InterPro" id="IPR016181">
    <property type="entry name" value="Acyl_CoA_acyltransferase"/>
</dbReference>
<dbReference type="InterPro" id="IPR039840">
    <property type="entry name" value="NAA80"/>
</dbReference>
<gene>
    <name evidence="2" type="ORF">X975_17680</name>
</gene>
<keyword evidence="2" id="KW-0808">Transferase</keyword>
<dbReference type="SUPFAM" id="SSF55729">
    <property type="entry name" value="Acyl-CoA N-acyltransferases (Nat)"/>
    <property type="match status" value="1"/>
</dbReference>
<protein>
    <submittedName>
        <fullName evidence="2">N-acetyltransferase 6</fullName>
    </submittedName>
</protein>
<dbReference type="Pfam" id="PF00583">
    <property type="entry name" value="Acetyltransf_1"/>
    <property type="match status" value="1"/>
</dbReference>
<dbReference type="InterPro" id="IPR000182">
    <property type="entry name" value="GNAT_dom"/>
</dbReference>
<dbReference type="GO" id="GO:0005737">
    <property type="term" value="C:cytoplasm"/>
    <property type="evidence" value="ECO:0007669"/>
    <property type="project" value="TreeGrafter"/>
</dbReference>
<dbReference type="PANTHER" id="PTHR13538:SF4">
    <property type="entry name" value="N-ALPHA-ACETYLTRANSFERASE 80"/>
    <property type="match status" value="1"/>
</dbReference>
<evidence type="ECO:0000313" key="2">
    <source>
        <dbReference type="EMBL" id="KFM78607.1"/>
    </source>
</evidence>
<dbReference type="OrthoDB" id="6428263at2759"/>
<dbReference type="EMBL" id="KK120585">
    <property type="protein sequence ID" value="KFM78607.1"/>
    <property type="molecule type" value="Genomic_DNA"/>
</dbReference>
<dbReference type="GO" id="GO:1905502">
    <property type="term" value="F:acetyl-CoA binding"/>
    <property type="evidence" value="ECO:0007669"/>
    <property type="project" value="TreeGrafter"/>
</dbReference>
<dbReference type="STRING" id="407821.A0A087UML8"/>
<keyword evidence="3" id="KW-1185">Reference proteome</keyword>
<accession>A0A087UML8</accession>
<evidence type="ECO:0000313" key="3">
    <source>
        <dbReference type="Proteomes" id="UP000054359"/>
    </source>
</evidence>
<dbReference type="CDD" id="cd04301">
    <property type="entry name" value="NAT_SF"/>
    <property type="match status" value="1"/>
</dbReference>
<feature type="non-terminal residue" evidence="2">
    <location>
        <position position="108"/>
    </location>
</feature>
<proteinExistence type="predicted"/>
<feature type="domain" description="N-acetyltransferase" evidence="1">
    <location>
        <begin position="9"/>
        <end position="108"/>
    </location>
</feature>
<dbReference type="PANTHER" id="PTHR13538">
    <property type="entry name" value="N-ACETYLTRANSFERASE 6"/>
    <property type="match status" value="1"/>
</dbReference>
<reference evidence="2 3" key="1">
    <citation type="submission" date="2013-11" db="EMBL/GenBank/DDBJ databases">
        <title>Genome sequencing of Stegodyphus mimosarum.</title>
        <authorList>
            <person name="Bechsgaard J."/>
        </authorList>
    </citation>
    <scope>NUCLEOTIDE SEQUENCE [LARGE SCALE GENOMIC DNA]</scope>
</reference>
<evidence type="ECO:0000259" key="1">
    <source>
        <dbReference type="PROSITE" id="PS51186"/>
    </source>
</evidence>